<dbReference type="InterPro" id="IPR053918">
    <property type="entry name" value="DUF6980"/>
</dbReference>
<keyword evidence="4" id="KW-1185">Reference proteome</keyword>
<proteinExistence type="predicted"/>
<dbReference type="KEGG" id="lsd:EMK97_02185"/>
<dbReference type="EMBL" id="CP034759">
    <property type="protein sequence ID" value="QBG34448.1"/>
    <property type="molecule type" value="Genomic_DNA"/>
</dbReference>
<dbReference type="RefSeq" id="WP_130598665.1">
    <property type="nucleotide sequence ID" value="NZ_CP034759.1"/>
</dbReference>
<dbReference type="Pfam" id="PF22400">
    <property type="entry name" value="DUF6980"/>
    <property type="match status" value="1"/>
</dbReference>
<dbReference type="KEGG" id="lsd:EMK97_01195"/>
<sequence length="104" mass="12126">MKHCCNQMEQKLTLECEQHDYEFDCPDVLISYTAKFDEYGLIIHDGGSSCIEIGYCPWCGFKLPESKRDLWFDVLEELGFDDPSEQEIPKEFLSSAWHESGKYT</sequence>
<gene>
    <name evidence="2" type="ORF">EMK97_01195</name>
    <name evidence="3" type="ORF">EMK97_02185</name>
</gene>
<evidence type="ECO:0000313" key="3">
    <source>
        <dbReference type="EMBL" id="QBG34631.1"/>
    </source>
</evidence>
<name>A0A4P6P1N9_9GAMM</name>
<evidence type="ECO:0000313" key="2">
    <source>
        <dbReference type="EMBL" id="QBG34448.1"/>
    </source>
</evidence>
<evidence type="ECO:0000259" key="1">
    <source>
        <dbReference type="Pfam" id="PF22400"/>
    </source>
</evidence>
<dbReference type="OrthoDB" id="4206464at2"/>
<dbReference type="EMBL" id="CP034759">
    <property type="protein sequence ID" value="QBG34631.1"/>
    <property type="molecule type" value="Genomic_DNA"/>
</dbReference>
<protein>
    <recommendedName>
        <fullName evidence="1">DUF6980 domain-containing protein</fullName>
    </recommendedName>
</protein>
<evidence type="ECO:0000313" key="4">
    <source>
        <dbReference type="Proteomes" id="UP000290244"/>
    </source>
</evidence>
<dbReference type="Proteomes" id="UP000290244">
    <property type="component" value="Chromosome"/>
</dbReference>
<accession>A0A4P6P1N9</accession>
<dbReference type="AlphaFoldDB" id="A0A4P6P1N9"/>
<organism evidence="2 4">
    <name type="scientific">Litorilituus sediminis</name>
    <dbReference type="NCBI Taxonomy" id="718192"/>
    <lineage>
        <taxon>Bacteria</taxon>
        <taxon>Pseudomonadati</taxon>
        <taxon>Pseudomonadota</taxon>
        <taxon>Gammaproteobacteria</taxon>
        <taxon>Alteromonadales</taxon>
        <taxon>Colwelliaceae</taxon>
        <taxon>Litorilituus</taxon>
    </lineage>
</organism>
<feature type="domain" description="DUF6980" evidence="1">
    <location>
        <begin position="2"/>
        <end position="99"/>
    </location>
</feature>
<reference evidence="2 4" key="1">
    <citation type="submission" date="2018-12" db="EMBL/GenBank/DDBJ databases">
        <title>Complete genome of Litorilituus sediminis.</title>
        <authorList>
            <person name="Liu A."/>
            <person name="Rong J."/>
        </authorList>
    </citation>
    <scope>NUCLEOTIDE SEQUENCE [LARGE SCALE GENOMIC DNA]</scope>
    <source>
        <strain evidence="2 4">JCM 17549</strain>
    </source>
</reference>